<reference evidence="4 5" key="1">
    <citation type="submission" date="2020-11" db="EMBL/GenBank/DDBJ databases">
        <title>Pseudonocardia abyssalis sp. nov. and Pseudonocardia oceani sp. nov., description and phylogenomic analysis of two novel actinomycetes isolated from the deep Southern Ocean.</title>
        <authorList>
            <person name="Parra J."/>
        </authorList>
    </citation>
    <scope>NUCLEOTIDE SEQUENCE [LARGE SCALE GENOMIC DNA]</scope>
    <source>
        <strain evidence="4 5">KRD-168</strain>
    </source>
</reference>
<protein>
    <submittedName>
        <fullName evidence="4">MarR family transcriptional regulator</fullName>
    </submittedName>
</protein>
<evidence type="ECO:0000313" key="4">
    <source>
        <dbReference type="EMBL" id="MBW0135074.1"/>
    </source>
</evidence>
<dbReference type="EMBL" id="JADQDK010000001">
    <property type="protein sequence ID" value="MBW0135074.1"/>
    <property type="molecule type" value="Genomic_DNA"/>
</dbReference>
<keyword evidence="5" id="KW-1185">Reference proteome</keyword>
<gene>
    <name evidence="4" type="ORF">I4I81_12515</name>
</gene>
<accession>A0ABS6UTK7</accession>
<keyword evidence="3" id="KW-0804">Transcription</keyword>
<sequence length="152" mass="16428">MADLDAVSEKLALALNEAGMQRMVARVMAAFLFSDADSLTAGDLQAQLDASAGSISAAIGMLRAVALVEPAIVPGSRRAHFRMRDDAWSTLMTGKNATLGLMQEIAVEGLTHVDPGSPAHGRLTEMADFYRYLEVELPALMDRWHASRGDRR</sequence>
<dbReference type="PANTHER" id="PTHR38465">
    <property type="entry name" value="HTH-TYPE TRANSCRIPTIONAL REGULATOR MJ1563-RELATED"/>
    <property type="match status" value="1"/>
</dbReference>
<keyword evidence="1" id="KW-0805">Transcription regulation</keyword>
<dbReference type="PANTHER" id="PTHR38465:SF2">
    <property type="entry name" value="HTH-TYPE TRANSCRIPTIONAL REGULATOR MMPR5"/>
    <property type="match status" value="1"/>
</dbReference>
<organism evidence="4 5">
    <name type="scientific">Pseudonocardia abyssalis</name>
    <dbReference type="NCBI Taxonomy" id="2792008"/>
    <lineage>
        <taxon>Bacteria</taxon>
        <taxon>Bacillati</taxon>
        <taxon>Actinomycetota</taxon>
        <taxon>Actinomycetes</taxon>
        <taxon>Pseudonocardiales</taxon>
        <taxon>Pseudonocardiaceae</taxon>
        <taxon>Pseudonocardia</taxon>
    </lineage>
</organism>
<evidence type="ECO:0000256" key="2">
    <source>
        <dbReference type="ARBA" id="ARBA00023125"/>
    </source>
</evidence>
<name>A0ABS6UTK7_9PSEU</name>
<dbReference type="InterPro" id="IPR052362">
    <property type="entry name" value="HTH-GbsR_regulator"/>
</dbReference>
<evidence type="ECO:0000313" key="5">
    <source>
        <dbReference type="Proteomes" id="UP000694287"/>
    </source>
</evidence>
<keyword evidence="2" id="KW-0238">DNA-binding</keyword>
<evidence type="ECO:0000256" key="1">
    <source>
        <dbReference type="ARBA" id="ARBA00023015"/>
    </source>
</evidence>
<evidence type="ECO:0000256" key="3">
    <source>
        <dbReference type="ARBA" id="ARBA00023163"/>
    </source>
</evidence>
<dbReference type="Proteomes" id="UP000694287">
    <property type="component" value="Unassembled WGS sequence"/>
</dbReference>
<proteinExistence type="predicted"/>
<comment type="caution">
    <text evidence="4">The sequence shown here is derived from an EMBL/GenBank/DDBJ whole genome shotgun (WGS) entry which is preliminary data.</text>
</comment>
<dbReference type="RefSeq" id="WP_218602766.1">
    <property type="nucleotide sequence ID" value="NZ_JADQDJ010000083.1"/>
</dbReference>